<dbReference type="RefSeq" id="WP_069833688.1">
    <property type="nucleotide sequence ID" value="NZ_MDGQ01000003.1"/>
</dbReference>
<keyword evidence="7" id="KW-1185">Reference proteome</keyword>
<dbReference type="InterPro" id="IPR003798">
    <property type="entry name" value="DNA_recombination_RmuC"/>
</dbReference>
<protein>
    <submittedName>
        <fullName evidence="6">DNA polymerase V</fullName>
    </submittedName>
</protein>
<dbReference type="Proteomes" id="UP000095552">
    <property type="component" value="Unassembled WGS sequence"/>
</dbReference>
<sequence>MDFIWLACGIVLGTIIGWLFTQLRRKGSGSDELLGRLQLAEERFKTTNTNLTEVKSELLSEREKNQDQSNELTRVNTEFKNLELKLHEQQYEIGRLNEKFAIEFKNLANEIFEEKSKKFTAQNKVNLQDILSPLKEKIGEFQKRVEETNKDGAERNTKLSEQIKYLSELNKRITKEAEQLTKALKGDAKTQGNWGEVILERILEKSGLEKGREYETQTAKIGEDGKRYQPDVVVSLPEERHIIIDAKVSLTAYERFTSASDEEERAIQLKLHIGSIKSHIKGLSDKKYQNLYGLDGLDFVFLFIPIEPAFMIAVQEDPDLFNEAYAQNIVIISPTTLMATLRTISSIWKQEYQSKNAIEIARQSGALYDKFVGFTEDLRKIGDNLTTTQKNYAAALNKLTDGQDNLIRKTEKIKKLGAKTSKHLHPSLLNKGIEE</sequence>
<keyword evidence="3 5" id="KW-0175">Coiled coil</keyword>
<dbReference type="PANTHER" id="PTHR30563:SF0">
    <property type="entry name" value="DNA RECOMBINATION PROTEIN RMUC"/>
    <property type="match status" value="1"/>
</dbReference>
<reference evidence="6 7" key="1">
    <citation type="submission" date="2016-08" db="EMBL/GenBank/DDBJ databases">
        <title>Draft genome of Fabibacter sp. strain SK-8.</title>
        <authorList>
            <person name="Wong S.-K."/>
            <person name="Hamasaki K."/>
            <person name="Yoshizawa S."/>
        </authorList>
    </citation>
    <scope>NUCLEOTIDE SEQUENCE [LARGE SCALE GENOMIC DNA]</scope>
    <source>
        <strain evidence="6 7">SK-8</strain>
    </source>
</reference>
<comment type="function">
    <text evidence="1">Involved in DNA recombination.</text>
</comment>
<evidence type="ECO:0000256" key="3">
    <source>
        <dbReference type="ARBA" id="ARBA00023054"/>
    </source>
</evidence>
<proteinExistence type="inferred from homology"/>
<dbReference type="GO" id="GO:0006310">
    <property type="term" value="P:DNA recombination"/>
    <property type="evidence" value="ECO:0007669"/>
    <property type="project" value="UniProtKB-KW"/>
</dbReference>
<evidence type="ECO:0000256" key="2">
    <source>
        <dbReference type="ARBA" id="ARBA00009840"/>
    </source>
</evidence>
<accession>A0A1E5T4Y7</accession>
<comment type="similarity">
    <text evidence="2">Belongs to the RmuC family.</text>
</comment>
<dbReference type="AlphaFoldDB" id="A0A1E5T4Y7"/>
<comment type="caution">
    <text evidence="6">The sequence shown here is derived from an EMBL/GenBank/DDBJ whole genome shotgun (WGS) entry which is preliminary data.</text>
</comment>
<keyword evidence="4" id="KW-0233">DNA recombination</keyword>
<organism evidence="6 7">
    <name type="scientific">Roseivirga misakiensis</name>
    <dbReference type="NCBI Taxonomy" id="1563681"/>
    <lineage>
        <taxon>Bacteria</taxon>
        <taxon>Pseudomonadati</taxon>
        <taxon>Bacteroidota</taxon>
        <taxon>Cytophagia</taxon>
        <taxon>Cytophagales</taxon>
        <taxon>Roseivirgaceae</taxon>
        <taxon>Roseivirga</taxon>
    </lineage>
</organism>
<evidence type="ECO:0000256" key="5">
    <source>
        <dbReference type="SAM" id="Coils"/>
    </source>
</evidence>
<name>A0A1E5T4Y7_9BACT</name>
<dbReference type="Pfam" id="PF02646">
    <property type="entry name" value="RmuC"/>
    <property type="match status" value="1"/>
</dbReference>
<feature type="coiled-coil region" evidence="5">
    <location>
        <begin position="37"/>
        <end position="99"/>
    </location>
</feature>
<gene>
    <name evidence="6" type="ORF">BFP71_01490</name>
</gene>
<evidence type="ECO:0000313" key="6">
    <source>
        <dbReference type="EMBL" id="OEK06377.1"/>
    </source>
</evidence>
<dbReference type="STRING" id="1563681.BFP71_01490"/>
<dbReference type="EMBL" id="MDGQ01000003">
    <property type="protein sequence ID" value="OEK06377.1"/>
    <property type="molecule type" value="Genomic_DNA"/>
</dbReference>
<evidence type="ECO:0000256" key="1">
    <source>
        <dbReference type="ARBA" id="ARBA00003416"/>
    </source>
</evidence>
<evidence type="ECO:0000313" key="7">
    <source>
        <dbReference type="Proteomes" id="UP000095552"/>
    </source>
</evidence>
<evidence type="ECO:0000256" key="4">
    <source>
        <dbReference type="ARBA" id="ARBA00023172"/>
    </source>
</evidence>
<dbReference type="OrthoDB" id="370725at2"/>
<dbReference type="PANTHER" id="PTHR30563">
    <property type="entry name" value="DNA RECOMBINATION PROTEIN RMUC"/>
    <property type="match status" value="1"/>
</dbReference>